<dbReference type="InterPro" id="IPR051021">
    <property type="entry name" value="Mito_Ser/Thr_phosphatase"/>
</dbReference>
<evidence type="ECO:0000313" key="2">
    <source>
        <dbReference type="EMBL" id="RAL18322.1"/>
    </source>
</evidence>
<dbReference type="SUPFAM" id="SSF53254">
    <property type="entry name" value="Phosphoglycerate mutase-like"/>
    <property type="match status" value="1"/>
</dbReference>
<dbReference type="Gene3D" id="3.40.50.1240">
    <property type="entry name" value="Phosphoglycerate mutase-like"/>
    <property type="match status" value="1"/>
</dbReference>
<dbReference type="Pfam" id="PF00300">
    <property type="entry name" value="His_Phos_1"/>
    <property type="match status" value="1"/>
</dbReference>
<dbReference type="PANTHER" id="PTHR20935:SF0">
    <property type="entry name" value="SERINE_THREONINE-PROTEIN PHOSPHATASE PGAM5, MITOCHONDRIAL"/>
    <property type="match status" value="1"/>
</dbReference>
<dbReference type="Proteomes" id="UP000248689">
    <property type="component" value="Unassembled WGS sequence"/>
</dbReference>
<dbReference type="InterPro" id="IPR004449">
    <property type="entry name" value="SixA"/>
</dbReference>
<keyword evidence="3" id="KW-1185">Reference proteome</keyword>
<gene>
    <name evidence="2" type="primary">sixA</name>
    <name evidence="2" type="ORF">C5N92_08865</name>
</gene>
<dbReference type="SMART" id="SM00855">
    <property type="entry name" value="PGAM"/>
    <property type="match status" value="1"/>
</dbReference>
<protein>
    <submittedName>
        <fullName evidence="2">Phosphohistidine phosphatase SixA</fullName>
    </submittedName>
</protein>
<dbReference type="GO" id="GO:0005737">
    <property type="term" value="C:cytoplasm"/>
    <property type="evidence" value="ECO:0007669"/>
    <property type="project" value="InterPro"/>
</dbReference>
<proteinExistence type="predicted"/>
<dbReference type="EMBL" id="PTPX01000017">
    <property type="protein sequence ID" value="RAL18322.1"/>
    <property type="molecule type" value="Genomic_DNA"/>
</dbReference>
<evidence type="ECO:0000313" key="3">
    <source>
        <dbReference type="Proteomes" id="UP000248689"/>
    </source>
</evidence>
<sequence>MNIWIMRHGEASFHAKTDNERPLTENGHMMAFEQGKKLGEIFNNQKIKLDKVIVSPYLRAQQTKENVFKGLQAVGFVQSFANIEEIWEEITPSGNPNIVVDYLHFLREEGAQNILIISHLPLVFDLVYHLTKHNVNFYPAVIAEIEWKQDVGKVIDVVYP</sequence>
<dbReference type="InterPro" id="IPR029033">
    <property type="entry name" value="His_PPase_superfam"/>
</dbReference>
<accession>A0A328BZ14</accession>
<reference evidence="3" key="1">
    <citation type="submission" date="2018-02" db="EMBL/GenBank/DDBJ databases">
        <title>Glaesserella australis sp. nov., isolated from the lungs of pigs.</title>
        <authorList>
            <person name="Turni C."/>
            <person name="Christensen H."/>
        </authorList>
    </citation>
    <scope>NUCLEOTIDE SEQUENCE [LARGE SCALE GENOMIC DNA]</scope>
    <source>
        <strain evidence="3">HS4635</strain>
    </source>
</reference>
<dbReference type="GO" id="GO:0101006">
    <property type="term" value="F:protein histidine phosphatase activity"/>
    <property type="evidence" value="ECO:0007669"/>
    <property type="project" value="InterPro"/>
</dbReference>
<dbReference type="InterPro" id="IPR013078">
    <property type="entry name" value="His_Pase_superF_clade-1"/>
</dbReference>
<comment type="caution">
    <text evidence="2">The sequence shown here is derived from an EMBL/GenBank/DDBJ whole genome shotgun (WGS) entry which is preliminary data.</text>
</comment>
<dbReference type="RefSeq" id="WP_111750499.1">
    <property type="nucleotide sequence ID" value="NZ_PTPX01000017.1"/>
</dbReference>
<dbReference type="AlphaFoldDB" id="A0A328BZ14"/>
<evidence type="ECO:0000256" key="1">
    <source>
        <dbReference type="ARBA" id="ARBA00022801"/>
    </source>
</evidence>
<organism evidence="2 3">
    <name type="scientific">Glaesserella australis</name>
    <dbReference type="NCBI Taxonomy" id="2094024"/>
    <lineage>
        <taxon>Bacteria</taxon>
        <taxon>Pseudomonadati</taxon>
        <taxon>Pseudomonadota</taxon>
        <taxon>Gammaproteobacteria</taxon>
        <taxon>Pasteurellales</taxon>
        <taxon>Pasteurellaceae</taxon>
        <taxon>Glaesserella</taxon>
    </lineage>
</organism>
<dbReference type="PANTHER" id="PTHR20935">
    <property type="entry name" value="PHOSPHOGLYCERATE MUTASE-RELATED"/>
    <property type="match status" value="1"/>
</dbReference>
<name>A0A328BZ14_9PAST</name>
<dbReference type="NCBIfam" id="TIGR00249">
    <property type="entry name" value="sixA"/>
    <property type="match status" value="1"/>
</dbReference>
<keyword evidence="1" id="KW-0378">Hydrolase</keyword>
<dbReference type="CDD" id="cd07067">
    <property type="entry name" value="HP_PGM_like"/>
    <property type="match status" value="1"/>
</dbReference>
<dbReference type="OrthoDB" id="92610at2"/>